<feature type="transmembrane region" description="Helical" evidence="1">
    <location>
        <begin position="397"/>
        <end position="417"/>
    </location>
</feature>
<dbReference type="InterPro" id="IPR004697">
    <property type="entry name" value="AbgT"/>
</dbReference>
<keyword evidence="1" id="KW-1133">Transmembrane helix</keyword>
<dbReference type="Proteomes" id="UP001144471">
    <property type="component" value="Unassembled WGS sequence"/>
</dbReference>
<proteinExistence type="predicted"/>
<feature type="transmembrane region" description="Helical" evidence="1">
    <location>
        <begin position="129"/>
        <end position="149"/>
    </location>
</feature>
<feature type="transmembrane region" description="Helical" evidence="1">
    <location>
        <begin position="316"/>
        <end position="337"/>
    </location>
</feature>
<dbReference type="EMBL" id="BSDY01000019">
    <property type="protein sequence ID" value="GLI57525.1"/>
    <property type="molecule type" value="Genomic_DNA"/>
</dbReference>
<organism evidence="2 3">
    <name type="scientific">Propionigenium maris DSM 9537</name>
    <dbReference type="NCBI Taxonomy" id="1123000"/>
    <lineage>
        <taxon>Bacteria</taxon>
        <taxon>Fusobacteriati</taxon>
        <taxon>Fusobacteriota</taxon>
        <taxon>Fusobacteriia</taxon>
        <taxon>Fusobacteriales</taxon>
        <taxon>Fusobacteriaceae</taxon>
        <taxon>Propionigenium</taxon>
    </lineage>
</organism>
<dbReference type="AlphaFoldDB" id="A0A9W6GP30"/>
<feature type="transmembrane region" description="Helical" evidence="1">
    <location>
        <begin position="96"/>
        <end position="117"/>
    </location>
</feature>
<keyword evidence="1" id="KW-0472">Membrane</keyword>
<accession>A0A9W6GP30</accession>
<dbReference type="RefSeq" id="WP_281837175.1">
    <property type="nucleotide sequence ID" value="NZ_BSDY01000019.1"/>
</dbReference>
<dbReference type="PANTHER" id="PTHR30282:SF0">
    <property type="entry name" value="P-AMINOBENZOYL-GLUTAMATE TRANSPORT PROTEIN"/>
    <property type="match status" value="1"/>
</dbReference>
<dbReference type="PANTHER" id="PTHR30282">
    <property type="entry name" value="P-AMINOBENZOYL GLUTAMATE TRANSPORTER"/>
    <property type="match status" value="1"/>
</dbReference>
<sequence>MKELVLKGKKRGNLMNRFIDIIERGGNKLPHPFILFSMLIGITMVSSFILSKLGFEVTYFGVGKKLGEAGGETTVATVNLLSRENLQYIVENIPDIFISYAPMKLVMIMMIASAFIEKTGFFETFMKKYLLKAPKSLITFALVFVAINANLMSDAGTIFAVSIGGVVFAALGRNPLVGVILGYVGCSGGFTANLFLAGTDALLAGITENAVRSMGVEVSISPVVNYFFMASATLLMSLTVTIFTEKFVIPMVGDGDGIEDKSLLENHKISSEQERGLRYAFIGFLIFLGIMLLLSLPEGAFFRNSEGRFLPKSPLFQSIIVIISALFLSTGIPYGIGTGVIKTSRDIPKIISMGLTQAVPFLTTAFAASIFIKLLNMSNIFKILAIKGAELLKSADVGLVPLCLMVIVVTTMINPFMTSGSSKWLLIAPMVVPMFTVLNVHPAYAQLAYRIGDSCTNIISPLHSALPVVLGLLAQYKASNKIPLRPGEKEHRDLGMGTIFALTIPYSMVLLLTMTAMFILWILLGLPIGPGVTMNLI</sequence>
<feature type="transmembrane region" description="Helical" evidence="1">
    <location>
        <begin position="277"/>
        <end position="296"/>
    </location>
</feature>
<comment type="caution">
    <text evidence="2">The sequence shown here is derived from an EMBL/GenBank/DDBJ whole genome shotgun (WGS) entry which is preliminary data.</text>
</comment>
<evidence type="ECO:0000256" key="1">
    <source>
        <dbReference type="SAM" id="Phobius"/>
    </source>
</evidence>
<feature type="transmembrane region" description="Helical" evidence="1">
    <location>
        <begin position="33"/>
        <end position="55"/>
    </location>
</feature>
<feature type="transmembrane region" description="Helical" evidence="1">
    <location>
        <begin position="358"/>
        <end position="377"/>
    </location>
</feature>
<dbReference type="GO" id="GO:1902604">
    <property type="term" value="P:p-aminobenzoyl-glutamate transmembrane transport"/>
    <property type="evidence" value="ECO:0007669"/>
    <property type="project" value="InterPro"/>
</dbReference>
<dbReference type="Pfam" id="PF03806">
    <property type="entry name" value="ABG_transport"/>
    <property type="match status" value="1"/>
</dbReference>
<feature type="transmembrane region" description="Helical" evidence="1">
    <location>
        <begin position="424"/>
        <end position="444"/>
    </location>
</feature>
<feature type="transmembrane region" description="Helical" evidence="1">
    <location>
        <begin position="497"/>
        <end position="524"/>
    </location>
</feature>
<feature type="transmembrane region" description="Helical" evidence="1">
    <location>
        <begin position="223"/>
        <end position="243"/>
    </location>
</feature>
<evidence type="ECO:0000313" key="3">
    <source>
        <dbReference type="Proteomes" id="UP001144471"/>
    </source>
</evidence>
<keyword evidence="1" id="KW-0812">Transmembrane</keyword>
<keyword evidence="3" id="KW-1185">Reference proteome</keyword>
<evidence type="ECO:0000313" key="2">
    <source>
        <dbReference type="EMBL" id="GLI57525.1"/>
    </source>
</evidence>
<name>A0A9W6GP30_9FUSO</name>
<feature type="transmembrane region" description="Helical" evidence="1">
    <location>
        <begin position="179"/>
        <end position="203"/>
    </location>
</feature>
<gene>
    <name evidence="2" type="ORF">PM10SUCC1_30390</name>
</gene>
<dbReference type="GO" id="GO:0015558">
    <property type="term" value="F:secondary active p-aminobenzoyl-glutamate transmembrane transporter activity"/>
    <property type="evidence" value="ECO:0007669"/>
    <property type="project" value="InterPro"/>
</dbReference>
<protein>
    <submittedName>
        <fullName evidence="2">Aminobenzoyl-glutamate transporter</fullName>
    </submittedName>
</protein>
<reference evidence="2" key="1">
    <citation type="submission" date="2022-12" db="EMBL/GenBank/DDBJ databases">
        <title>Reference genome sequencing for broad-spectrum identification of bacterial and archaeal isolates by mass spectrometry.</title>
        <authorList>
            <person name="Sekiguchi Y."/>
            <person name="Tourlousse D.M."/>
        </authorList>
    </citation>
    <scope>NUCLEOTIDE SEQUENCE</scope>
    <source>
        <strain evidence="2">10succ1</strain>
    </source>
</reference>